<dbReference type="SUPFAM" id="SSF52540">
    <property type="entry name" value="P-loop containing nucleoside triphosphate hydrolases"/>
    <property type="match status" value="1"/>
</dbReference>
<feature type="region of interest" description="Disordered" evidence="5">
    <location>
        <begin position="1"/>
        <end position="26"/>
    </location>
</feature>
<dbReference type="PROSITE" id="PS00674">
    <property type="entry name" value="AAA"/>
    <property type="match status" value="1"/>
</dbReference>
<evidence type="ECO:0000313" key="7">
    <source>
        <dbReference type="EMBL" id="BAL59831.1"/>
    </source>
</evidence>
<dbReference type="InterPro" id="IPR032501">
    <property type="entry name" value="Prot_ATP_ID_OB_2nd"/>
</dbReference>
<sequence>MADRARNRRNGEERPPFESGGPGRPEGRIRALAILEEILKYTPQNDPRMGLFELLYEQLQADERAYREAQETIRQFNETYEKLTAPANRIGTFLGSPQDGIAYIAVGDAEYYANVDPKLDITKLKVGTRVKINEAFAVVGDIGYHPEGPIVKVAEVLPDGRLRIAMDAQMVSGRIVLRSSDLSEKNLKVGDEVRLEPTMRVALEHFQKSDVRGYFLEKIPEIPWEKIGGQEEAINLIRDTIERPLLYPELYKKFGKRSLKGILLYGPPGCGKTLIGKATAYNLTQAYRERTGRDVREYFMLINGPQLLNMWLGETERFIREIFAAARERAKEGYLVFIFIDEADALLRVRSSGRYLNIANTVVPQFAAEMDGLVSLENVVVMLTSNRPDYIDPAILRPERIDRKVKVGRPNRDASRDIFAIYLNENVPLDPATVREHGGVEEARSALVEHAADYLFRKDRETAFLEVALKSGRRETLYWSDLVSGALIMSAVERAKDMAIRRCIEKNSDQEGVSLEDLKEAIRQEYKESEIFPKTDYLEDWLKLLDYDPEEVVEVRPVRESRERRAGEMVV</sequence>
<evidence type="ECO:0000256" key="5">
    <source>
        <dbReference type="SAM" id="MobiDB-lite"/>
    </source>
</evidence>
<evidence type="ECO:0000256" key="1">
    <source>
        <dbReference type="ARBA" id="ARBA00022741"/>
    </source>
</evidence>
<dbReference type="SMART" id="SM00382">
    <property type="entry name" value="AAA"/>
    <property type="match status" value="1"/>
</dbReference>
<name>H5STI1_ACEAU</name>
<organism evidence="7">
    <name type="scientific">Acetithermum autotrophicum</name>
    <dbReference type="NCBI Taxonomy" id="1446466"/>
    <lineage>
        <taxon>Bacteria</taxon>
        <taxon>Candidatus Bipolaricaulota</taxon>
        <taxon>Candidatus Acetithermum</taxon>
    </lineage>
</organism>
<gene>
    <name evidence="7" type="ORF">HGMM_OP4C467</name>
</gene>
<dbReference type="Gene3D" id="3.40.50.300">
    <property type="entry name" value="P-loop containing nucleotide triphosphate hydrolases"/>
    <property type="match status" value="1"/>
</dbReference>
<dbReference type="PANTHER" id="PTHR23077:SF144">
    <property type="entry name" value="PROTEASOME-ASSOCIATED ATPASE"/>
    <property type="match status" value="1"/>
</dbReference>
<comment type="similarity">
    <text evidence="3">Belongs to the AAA ATPase family.</text>
</comment>
<reference evidence="7" key="1">
    <citation type="journal article" date="2005" name="Environ. Microbiol.">
        <title>Genetic and functional properties of uncultivated thermophilic crenarchaeotes from a subsurface gold mine as revealed by analysis of genome fragments.</title>
        <authorList>
            <person name="Nunoura T."/>
            <person name="Hirayama H."/>
            <person name="Takami H."/>
            <person name="Oida H."/>
            <person name="Nishi S."/>
            <person name="Shimamura S."/>
            <person name="Suzuki Y."/>
            <person name="Inagaki F."/>
            <person name="Takai K."/>
            <person name="Nealson K.H."/>
            <person name="Horikoshi K."/>
        </authorList>
    </citation>
    <scope>NUCLEOTIDE SEQUENCE</scope>
</reference>
<proteinExistence type="inferred from homology"/>
<dbReference type="Pfam" id="PF00004">
    <property type="entry name" value="AAA"/>
    <property type="match status" value="1"/>
</dbReference>
<dbReference type="InterPro" id="IPR012340">
    <property type="entry name" value="NA-bd_OB-fold"/>
</dbReference>
<dbReference type="Pfam" id="PF16450">
    <property type="entry name" value="Prot_ATP_ID_OB_C"/>
    <property type="match status" value="1"/>
</dbReference>
<dbReference type="FunFam" id="3.40.50.300:FF:000061">
    <property type="entry name" value="ATPase family, AAA domain-containing 2"/>
    <property type="match status" value="1"/>
</dbReference>
<protein>
    <submittedName>
        <fullName evidence="7">Proteasome-activating AAA-ATPase</fullName>
    </submittedName>
</protein>
<keyword evidence="1 3" id="KW-0547">Nucleotide-binding</keyword>
<dbReference type="GO" id="GO:0000502">
    <property type="term" value="C:proteasome complex"/>
    <property type="evidence" value="ECO:0007669"/>
    <property type="project" value="UniProtKB-KW"/>
</dbReference>
<dbReference type="InterPro" id="IPR041626">
    <property type="entry name" value="Prot_ATP_ID_OB_N"/>
</dbReference>
<feature type="compositionally biased region" description="Basic and acidic residues" evidence="5">
    <location>
        <begin position="1"/>
        <end position="16"/>
    </location>
</feature>
<dbReference type="Gene3D" id="2.40.50.140">
    <property type="entry name" value="Nucleic acid-binding proteins"/>
    <property type="match status" value="1"/>
</dbReference>
<evidence type="ECO:0000256" key="4">
    <source>
        <dbReference type="SAM" id="Coils"/>
    </source>
</evidence>
<dbReference type="InterPro" id="IPR050168">
    <property type="entry name" value="AAA_ATPase_domain"/>
</dbReference>
<keyword evidence="2 3" id="KW-0067">ATP-binding</keyword>
<keyword evidence="7" id="KW-0647">Proteasome</keyword>
<dbReference type="InterPro" id="IPR003959">
    <property type="entry name" value="ATPase_AAA_core"/>
</dbReference>
<evidence type="ECO:0000259" key="6">
    <source>
        <dbReference type="SMART" id="SM00382"/>
    </source>
</evidence>
<dbReference type="InterPro" id="IPR027417">
    <property type="entry name" value="P-loop_NTPase"/>
</dbReference>
<dbReference type="Pfam" id="PF17758">
    <property type="entry name" value="Prot_ATP_ID_OB_N"/>
    <property type="match status" value="1"/>
</dbReference>
<reference evidence="7" key="2">
    <citation type="journal article" date="2012" name="PLoS ONE">
        <title>A Deeply Branching Thermophilic Bacterium with an Ancient Acetyl-CoA Pathway Dominates a Subsurface Ecosystem.</title>
        <authorList>
            <person name="Takami H."/>
            <person name="Noguchi H."/>
            <person name="Takaki Y."/>
            <person name="Uchiyama I."/>
            <person name="Toyoda A."/>
            <person name="Nishi S."/>
            <person name="Chee G.-J."/>
            <person name="Arai W."/>
            <person name="Nunoura T."/>
            <person name="Itoh T."/>
            <person name="Hattori M."/>
            <person name="Takai K."/>
        </authorList>
    </citation>
    <scope>NUCLEOTIDE SEQUENCE</scope>
</reference>
<dbReference type="AlphaFoldDB" id="H5STI1"/>
<keyword evidence="4" id="KW-0175">Coiled coil</keyword>
<evidence type="ECO:0000256" key="2">
    <source>
        <dbReference type="ARBA" id="ARBA00022840"/>
    </source>
</evidence>
<dbReference type="InterPro" id="IPR003960">
    <property type="entry name" value="ATPase_AAA_CS"/>
</dbReference>
<dbReference type="GO" id="GO:0016887">
    <property type="term" value="F:ATP hydrolysis activity"/>
    <property type="evidence" value="ECO:0007669"/>
    <property type="project" value="InterPro"/>
</dbReference>
<dbReference type="GO" id="GO:0005524">
    <property type="term" value="F:ATP binding"/>
    <property type="evidence" value="ECO:0007669"/>
    <property type="project" value="UniProtKB-KW"/>
</dbReference>
<dbReference type="EMBL" id="AP011803">
    <property type="protein sequence ID" value="BAL59831.1"/>
    <property type="molecule type" value="Genomic_DNA"/>
</dbReference>
<dbReference type="PANTHER" id="PTHR23077">
    <property type="entry name" value="AAA-FAMILY ATPASE"/>
    <property type="match status" value="1"/>
</dbReference>
<feature type="coiled-coil region" evidence="4">
    <location>
        <begin position="52"/>
        <end position="79"/>
    </location>
</feature>
<accession>H5STI1</accession>
<evidence type="ECO:0000256" key="3">
    <source>
        <dbReference type="RuleBase" id="RU003651"/>
    </source>
</evidence>
<feature type="domain" description="AAA+ ATPase" evidence="6">
    <location>
        <begin position="258"/>
        <end position="411"/>
    </location>
</feature>
<dbReference type="InterPro" id="IPR003593">
    <property type="entry name" value="AAA+_ATPase"/>
</dbReference>